<evidence type="ECO:0000259" key="4">
    <source>
        <dbReference type="Pfam" id="PF00724"/>
    </source>
</evidence>
<reference evidence="5 8" key="1">
    <citation type="submission" date="2019-11" db="EMBL/GenBank/DDBJ databases">
        <title>Erwinia sp. nov., isolated from feces of birds in Tibet plateau of China.</title>
        <authorList>
            <person name="Ge Y."/>
        </authorList>
    </citation>
    <scope>NUCLEOTIDE SEQUENCE [LARGE SCALE GENOMIC DNA]</scope>
    <source>
        <strain evidence="5 8">J316</strain>
    </source>
</reference>
<dbReference type="FunFam" id="3.20.20.70:FF:000059">
    <property type="entry name" value="N-ethylmaleimide reductase, FMN-linked"/>
    <property type="match status" value="1"/>
</dbReference>
<dbReference type="SUPFAM" id="SSF51395">
    <property type="entry name" value="FMN-linked oxidoreductases"/>
    <property type="match status" value="1"/>
</dbReference>
<dbReference type="InterPro" id="IPR001155">
    <property type="entry name" value="OxRdtase_FMN_N"/>
</dbReference>
<dbReference type="GO" id="GO:0016628">
    <property type="term" value="F:oxidoreductase activity, acting on the CH-CH group of donors, NAD or NADP as acceptor"/>
    <property type="evidence" value="ECO:0007669"/>
    <property type="project" value="UniProtKB-ARBA"/>
</dbReference>
<evidence type="ECO:0000256" key="2">
    <source>
        <dbReference type="ARBA" id="ARBA00005979"/>
    </source>
</evidence>
<dbReference type="KEGG" id="erwi:GN242_11945"/>
<dbReference type="InterPro" id="IPR013785">
    <property type="entry name" value="Aldolase_TIM"/>
</dbReference>
<dbReference type="Gene3D" id="3.20.20.70">
    <property type="entry name" value="Aldolase class I"/>
    <property type="match status" value="1"/>
</dbReference>
<dbReference type="AlphaFoldDB" id="A0A6I6EDK0"/>
<proteinExistence type="inferred from homology"/>
<evidence type="ECO:0000313" key="7">
    <source>
        <dbReference type="Proteomes" id="UP000424752"/>
    </source>
</evidence>
<dbReference type="EC" id="1.3.1.-" evidence="6"/>
<evidence type="ECO:0000256" key="3">
    <source>
        <dbReference type="ARBA" id="ARBA00023002"/>
    </source>
</evidence>
<comment type="similarity">
    <text evidence="2">Belongs to the NADH:flavin oxidoreductase/NADH oxidase family.</text>
</comment>
<gene>
    <name evidence="6" type="primary">nemA</name>
    <name evidence="5" type="ORF">GK011_01105</name>
    <name evidence="6" type="ORF">GN242_11945</name>
</gene>
<dbReference type="GO" id="GO:0005829">
    <property type="term" value="C:cytosol"/>
    <property type="evidence" value="ECO:0007669"/>
    <property type="project" value="UniProtKB-ARBA"/>
</dbReference>
<sequence>MTDKTLFSPLQLGGITLRNRIALPPLTRCRSEQPGNIPGEMMVEYYRQRASAGFMITEGTQIEPRGQGYAWTPGIHSEEQIAGWKKVTDAVHQEGGTLFCQLWHVGRVSHTALQPAEQAPVAPSAVTATGVRVFIETGPGEGVLTSPSAPRELTTAEVKEIVALYRTAAENAKKAGFDGVELHSANGYLINQFISEHTNFRTDEYGGSLENRLRFLKEIVEAISPVFGSQRVGVRFAPLFTSTDEERVYLGLVESDPYATYITAAKMLNDLDIGYLSIAEADWDNSPELPEDFRSALRQAFRSPIMYAGRYTREKAQRVLENGWGDLFGFGRTFIANPDLPARLEQGHPLNPADASSLYGGTSKGYTDYPTYR</sequence>
<evidence type="ECO:0000313" key="8">
    <source>
        <dbReference type="Proteomes" id="UP000480164"/>
    </source>
</evidence>
<protein>
    <submittedName>
        <fullName evidence="6">N-ethylmaleimide reductase</fullName>
        <ecNumber evidence="6">1.3.1.-</ecNumber>
    </submittedName>
</protein>
<dbReference type="Proteomes" id="UP000480164">
    <property type="component" value="Unassembled WGS sequence"/>
</dbReference>
<dbReference type="Proteomes" id="UP000424752">
    <property type="component" value="Chromosome"/>
</dbReference>
<reference evidence="6 7" key="2">
    <citation type="submission" date="2019-12" db="EMBL/GenBank/DDBJ databases">
        <title>Erwinia sp. nov., isolated from droppings of birds in the Qinghai-Tiebt plateau of China.</title>
        <authorList>
            <person name="Ge Y."/>
        </authorList>
    </citation>
    <scope>NUCLEOTIDE SEQUENCE [LARGE SCALE GENOMIC DNA]</scope>
    <source>
        <strain evidence="6 7">J780</strain>
    </source>
</reference>
<dbReference type="PANTHER" id="PTHR22893">
    <property type="entry name" value="NADH OXIDOREDUCTASE-RELATED"/>
    <property type="match status" value="1"/>
</dbReference>
<dbReference type="InterPro" id="IPR045247">
    <property type="entry name" value="Oye-like"/>
</dbReference>
<dbReference type="NCBIfam" id="NF007899">
    <property type="entry name" value="PRK10605.1"/>
    <property type="match status" value="1"/>
</dbReference>
<evidence type="ECO:0000313" key="6">
    <source>
        <dbReference type="EMBL" id="QGU87894.1"/>
    </source>
</evidence>
<keyword evidence="3 6" id="KW-0560">Oxidoreductase</keyword>
<keyword evidence="8" id="KW-1185">Reference proteome</keyword>
<dbReference type="PANTHER" id="PTHR22893:SF91">
    <property type="entry name" value="NADPH DEHYDROGENASE 2-RELATED"/>
    <property type="match status" value="1"/>
</dbReference>
<comment type="cofactor">
    <cofactor evidence="1">
        <name>FMN</name>
        <dbReference type="ChEBI" id="CHEBI:58210"/>
    </cofactor>
</comment>
<dbReference type="EMBL" id="WLZX01000001">
    <property type="protein sequence ID" value="MTD25546.1"/>
    <property type="molecule type" value="Genomic_DNA"/>
</dbReference>
<evidence type="ECO:0000313" key="5">
    <source>
        <dbReference type="EMBL" id="MTD25546.1"/>
    </source>
</evidence>
<dbReference type="Pfam" id="PF00724">
    <property type="entry name" value="Oxidored_FMN"/>
    <property type="match status" value="1"/>
</dbReference>
<organism evidence="6 7">
    <name type="scientific">Erwinia sorbitola</name>
    <dbReference type="NCBI Taxonomy" id="2681984"/>
    <lineage>
        <taxon>Bacteria</taxon>
        <taxon>Pseudomonadati</taxon>
        <taxon>Pseudomonadota</taxon>
        <taxon>Gammaproteobacteria</taxon>
        <taxon>Enterobacterales</taxon>
        <taxon>Erwiniaceae</taxon>
        <taxon>Erwinia</taxon>
    </lineage>
</organism>
<accession>A0A6L6GJ34</accession>
<dbReference type="CDD" id="cd02933">
    <property type="entry name" value="OYE_like_FMN"/>
    <property type="match status" value="1"/>
</dbReference>
<accession>A0A6I6EDK0</accession>
<evidence type="ECO:0000256" key="1">
    <source>
        <dbReference type="ARBA" id="ARBA00001917"/>
    </source>
</evidence>
<dbReference type="EMBL" id="CP046509">
    <property type="protein sequence ID" value="QGU87894.1"/>
    <property type="molecule type" value="Genomic_DNA"/>
</dbReference>
<name>A0A6I6EDK0_9GAMM</name>
<dbReference type="GO" id="GO:0010181">
    <property type="term" value="F:FMN binding"/>
    <property type="evidence" value="ECO:0007669"/>
    <property type="project" value="InterPro"/>
</dbReference>
<dbReference type="RefSeq" id="WP_154750886.1">
    <property type="nucleotide sequence ID" value="NZ_CP046509.1"/>
</dbReference>
<feature type="domain" description="NADH:flavin oxidoreductase/NADH oxidase N-terminal" evidence="4">
    <location>
        <begin position="6"/>
        <end position="351"/>
    </location>
</feature>